<dbReference type="AlphaFoldDB" id="A0A3L8DSB7"/>
<feature type="region of interest" description="Disordered" evidence="1">
    <location>
        <begin position="345"/>
        <end position="443"/>
    </location>
</feature>
<dbReference type="Proteomes" id="UP000279307">
    <property type="component" value="Chromosome 4"/>
</dbReference>
<feature type="region of interest" description="Disordered" evidence="1">
    <location>
        <begin position="256"/>
        <end position="294"/>
    </location>
</feature>
<name>A0A3L8DSB7_OOCBI</name>
<accession>A0A3L8DSB7</accession>
<organism evidence="2">
    <name type="scientific">Ooceraea biroi</name>
    <name type="common">Clonal raider ant</name>
    <name type="synonym">Cerapachys biroi</name>
    <dbReference type="NCBI Taxonomy" id="2015173"/>
    <lineage>
        <taxon>Eukaryota</taxon>
        <taxon>Metazoa</taxon>
        <taxon>Ecdysozoa</taxon>
        <taxon>Arthropoda</taxon>
        <taxon>Hexapoda</taxon>
        <taxon>Insecta</taxon>
        <taxon>Pterygota</taxon>
        <taxon>Neoptera</taxon>
        <taxon>Endopterygota</taxon>
        <taxon>Hymenoptera</taxon>
        <taxon>Apocrita</taxon>
        <taxon>Aculeata</taxon>
        <taxon>Formicoidea</taxon>
        <taxon>Formicidae</taxon>
        <taxon>Dorylinae</taxon>
        <taxon>Ooceraea</taxon>
    </lineage>
</organism>
<feature type="compositionally biased region" description="Basic residues" evidence="1">
    <location>
        <begin position="1"/>
        <end position="18"/>
    </location>
</feature>
<reference evidence="2" key="1">
    <citation type="journal article" date="2018" name="Genome Res.">
        <title>The genomic architecture and molecular evolution of ant odorant receptors.</title>
        <authorList>
            <person name="McKenzie S.K."/>
            <person name="Kronauer D.J.C."/>
        </authorList>
    </citation>
    <scope>NUCLEOTIDE SEQUENCE [LARGE SCALE GENOMIC DNA]</scope>
    <source>
        <strain evidence="2">Clonal line C1</strain>
    </source>
</reference>
<dbReference type="OrthoDB" id="7554581at2759"/>
<feature type="compositionally biased region" description="Low complexity" evidence="1">
    <location>
        <begin position="37"/>
        <end position="51"/>
    </location>
</feature>
<protein>
    <submittedName>
        <fullName evidence="2">Uncharacterized protein</fullName>
    </submittedName>
</protein>
<gene>
    <name evidence="2" type="ORF">DMN91_003508</name>
</gene>
<comment type="caution">
    <text evidence="2">The sequence shown here is derived from an EMBL/GenBank/DDBJ whole genome shotgun (WGS) entry which is preliminary data.</text>
</comment>
<feature type="region of interest" description="Disordered" evidence="1">
    <location>
        <begin position="1"/>
        <end position="66"/>
    </location>
</feature>
<sequence>MPSWYRTRKAMGKLHHKGQQAATSTSGSERWAERQTTSDAESEASVTSEASLHSKGKKRGRPPTTGEYIELAQAKKQATAVEKEKAEWKREQAFHDRTEAILHSVPRKHRGKLEEYRETLRANPTADIVATIVAAMGVVEDVETTSLNLKGTYQNALKDVAMQVRLGMSVLTERGASGNGGAGGAEGGHEGPAGAETRTSSSRVRVATPVGWGERGGRNRGAGAGCGKFTSQTRCRYQDRALPLLLPPVLRLRREEQAERDAASGDVGGDTPSASVMGMQSPPRGSTTPAPEKGWEGAMSRMEERVMGRVEALIKALGPPRDLAAPQARQGPGQVQGRHYAVLGSGASSDTAGLHEGVASGGGAPGEEGQTGRRQARSGGPCPPRLGARKGGPWPRGGQEIVPSTEEAPGPDTQHGGHRHHLSQGRPWEGDGSAPAGGRSGGP</sequence>
<feature type="compositionally biased region" description="Gly residues" evidence="1">
    <location>
        <begin position="177"/>
        <end position="186"/>
    </location>
</feature>
<evidence type="ECO:0000313" key="2">
    <source>
        <dbReference type="EMBL" id="RLU23304.1"/>
    </source>
</evidence>
<proteinExistence type="predicted"/>
<reference evidence="2" key="2">
    <citation type="submission" date="2018-07" db="EMBL/GenBank/DDBJ databases">
        <authorList>
            <person name="Mckenzie S.K."/>
            <person name="Kronauer D.J.C."/>
        </authorList>
    </citation>
    <scope>NUCLEOTIDE SEQUENCE</scope>
    <source>
        <strain evidence="2">Clonal line C1</strain>
    </source>
</reference>
<feature type="region of interest" description="Disordered" evidence="1">
    <location>
        <begin position="175"/>
        <end position="204"/>
    </location>
</feature>
<dbReference type="EMBL" id="QOIP01000004">
    <property type="protein sequence ID" value="RLU23304.1"/>
    <property type="molecule type" value="Genomic_DNA"/>
</dbReference>
<evidence type="ECO:0000256" key="1">
    <source>
        <dbReference type="SAM" id="MobiDB-lite"/>
    </source>
</evidence>